<dbReference type="AlphaFoldDB" id="A0A2K1QV64"/>
<organism evidence="2 3">
    <name type="scientific">Sphaceloma murrayae</name>
    <dbReference type="NCBI Taxonomy" id="2082308"/>
    <lineage>
        <taxon>Eukaryota</taxon>
        <taxon>Fungi</taxon>
        <taxon>Dikarya</taxon>
        <taxon>Ascomycota</taxon>
        <taxon>Pezizomycotina</taxon>
        <taxon>Dothideomycetes</taxon>
        <taxon>Dothideomycetidae</taxon>
        <taxon>Myriangiales</taxon>
        <taxon>Elsinoaceae</taxon>
        <taxon>Sphaceloma</taxon>
    </lineage>
</organism>
<dbReference type="EMBL" id="NKHZ01000036">
    <property type="protein sequence ID" value="PNS18941.1"/>
    <property type="molecule type" value="Genomic_DNA"/>
</dbReference>
<evidence type="ECO:0000256" key="1">
    <source>
        <dbReference type="SAM" id="MobiDB-lite"/>
    </source>
</evidence>
<name>A0A2K1QV64_9PEZI</name>
<sequence>MASSATDAISTAMEKLSLDLQQSSSRPAGPNSLSKEVLAILTEGLHALSVFMGEESCRDCYYCDSGKNTRPLGVVVPEMLRQCHAYFTRDGGDCPFLFDCPDCDREGRLSETRELTGGDEGEMTVGMSDGEEGLDDNGNGCSSDEGSMVCGSGDANELEHEDMEL</sequence>
<gene>
    <name evidence="2" type="ORF">CAC42_6036</name>
</gene>
<comment type="caution">
    <text evidence="2">The sequence shown here is derived from an EMBL/GenBank/DDBJ whole genome shotgun (WGS) entry which is preliminary data.</text>
</comment>
<accession>A0A2K1QV64</accession>
<feature type="region of interest" description="Disordered" evidence="1">
    <location>
        <begin position="128"/>
        <end position="165"/>
    </location>
</feature>
<evidence type="ECO:0000313" key="3">
    <source>
        <dbReference type="Proteomes" id="UP000243797"/>
    </source>
</evidence>
<dbReference type="Proteomes" id="UP000243797">
    <property type="component" value="Unassembled WGS sequence"/>
</dbReference>
<proteinExistence type="predicted"/>
<protein>
    <submittedName>
        <fullName evidence="2">Uncharacterized protein</fullName>
    </submittedName>
</protein>
<evidence type="ECO:0000313" key="2">
    <source>
        <dbReference type="EMBL" id="PNS18941.1"/>
    </source>
</evidence>
<reference evidence="2 3" key="1">
    <citation type="submission" date="2017-06" db="EMBL/GenBank/DDBJ databases">
        <title>Draft genome sequence of a variant of Elsinoe murrayae.</title>
        <authorList>
            <person name="Cheng Q."/>
        </authorList>
    </citation>
    <scope>NUCLEOTIDE SEQUENCE [LARGE SCALE GENOMIC DNA]</scope>
    <source>
        <strain evidence="2 3">CQ-2017a</strain>
    </source>
</reference>
<keyword evidence="3" id="KW-1185">Reference proteome</keyword>
<dbReference type="InParanoid" id="A0A2K1QV64"/>